<dbReference type="STRING" id="1036808.A0A0C3AW41"/>
<keyword evidence="2" id="KW-0812">Transmembrane</keyword>
<evidence type="ECO:0000256" key="2">
    <source>
        <dbReference type="SAM" id="Phobius"/>
    </source>
</evidence>
<keyword evidence="4" id="KW-1185">Reference proteome</keyword>
<evidence type="ECO:0000313" key="3">
    <source>
        <dbReference type="EMBL" id="KIM69152.1"/>
    </source>
</evidence>
<evidence type="ECO:0000256" key="1">
    <source>
        <dbReference type="SAM" id="MobiDB-lite"/>
    </source>
</evidence>
<dbReference type="EMBL" id="KN822007">
    <property type="protein sequence ID" value="KIM69152.1"/>
    <property type="molecule type" value="Genomic_DNA"/>
</dbReference>
<proteinExistence type="predicted"/>
<accession>A0A0C3AW41</accession>
<evidence type="ECO:0000313" key="4">
    <source>
        <dbReference type="Proteomes" id="UP000053989"/>
    </source>
</evidence>
<feature type="transmembrane region" description="Helical" evidence="2">
    <location>
        <begin position="71"/>
        <end position="92"/>
    </location>
</feature>
<dbReference type="Proteomes" id="UP000053989">
    <property type="component" value="Unassembled WGS sequence"/>
</dbReference>
<gene>
    <name evidence="3" type="ORF">SCLCIDRAFT_1208586</name>
</gene>
<name>A0A0C3AW41_9AGAM</name>
<keyword evidence="2" id="KW-1133">Transmembrane helix</keyword>
<reference evidence="3 4" key="1">
    <citation type="submission" date="2014-04" db="EMBL/GenBank/DDBJ databases">
        <authorList>
            <consortium name="DOE Joint Genome Institute"/>
            <person name="Kuo A."/>
            <person name="Kohler A."/>
            <person name="Nagy L.G."/>
            <person name="Floudas D."/>
            <person name="Copeland A."/>
            <person name="Barry K.W."/>
            <person name="Cichocki N."/>
            <person name="Veneault-Fourrey C."/>
            <person name="LaButti K."/>
            <person name="Lindquist E.A."/>
            <person name="Lipzen A."/>
            <person name="Lundell T."/>
            <person name="Morin E."/>
            <person name="Murat C."/>
            <person name="Sun H."/>
            <person name="Tunlid A."/>
            <person name="Henrissat B."/>
            <person name="Grigoriev I.V."/>
            <person name="Hibbett D.S."/>
            <person name="Martin F."/>
            <person name="Nordberg H.P."/>
            <person name="Cantor M.N."/>
            <person name="Hua S.X."/>
        </authorList>
    </citation>
    <scope>NUCLEOTIDE SEQUENCE [LARGE SCALE GENOMIC DNA]</scope>
    <source>
        <strain evidence="3 4">Foug A</strain>
    </source>
</reference>
<feature type="region of interest" description="Disordered" evidence="1">
    <location>
        <begin position="1"/>
        <end position="36"/>
    </location>
</feature>
<keyword evidence="2" id="KW-0472">Membrane</keyword>
<organism evidence="3 4">
    <name type="scientific">Scleroderma citrinum Foug A</name>
    <dbReference type="NCBI Taxonomy" id="1036808"/>
    <lineage>
        <taxon>Eukaryota</taxon>
        <taxon>Fungi</taxon>
        <taxon>Dikarya</taxon>
        <taxon>Basidiomycota</taxon>
        <taxon>Agaricomycotina</taxon>
        <taxon>Agaricomycetes</taxon>
        <taxon>Agaricomycetidae</taxon>
        <taxon>Boletales</taxon>
        <taxon>Sclerodermatineae</taxon>
        <taxon>Sclerodermataceae</taxon>
        <taxon>Scleroderma</taxon>
    </lineage>
</organism>
<reference evidence="4" key="2">
    <citation type="submission" date="2015-01" db="EMBL/GenBank/DDBJ databases">
        <title>Evolutionary Origins and Diversification of the Mycorrhizal Mutualists.</title>
        <authorList>
            <consortium name="DOE Joint Genome Institute"/>
            <consortium name="Mycorrhizal Genomics Consortium"/>
            <person name="Kohler A."/>
            <person name="Kuo A."/>
            <person name="Nagy L.G."/>
            <person name="Floudas D."/>
            <person name="Copeland A."/>
            <person name="Barry K.W."/>
            <person name="Cichocki N."/>
            <person name="Veneault-Fourrey C."/>
            <person name="LaButti K."/>
            <person name="Lindquist E.A."/>
            <person name="Lipzen A."/>
            <person name="Lundell T."/>
            <person name="Morin E."/>
            <person name="Murat C."/>
            <person name="Riley R."/>
            <person name="Ohm R."/>
            <person name="Sun H."/>
            <person name="Tunlid A."/>
            <person name="Henrissat B."/>
            <person name="Grigoriev I.V."/>
            <person name="Hibbett D.S."/>
            <person name="Martin F."/>
        </authorList>
    </citation>
    <scope>NUCLEOTIDE SEQUENCE [LARGE SCALE GENOMIC DNA]</scope>
    <source>
        <strain evidence="4">Foug A</strain>
    </source>
</reference>
<protein>
    <submittedName>
        <fullName evidence="3">Uncharacterized protein</fullName>
    </submittedName>
</protein>
<dbReference type="InParanoid" id="A0A0C3AW41"/>
<dbReference type="AlphaFoldDB" id="A0A0C3AW41"/>
<dbReference type="OrthoDB" id="3233661at2759"/>
<dbReference type="HOGENOM" id="CLU_037968_0_0_1"/>
<sequence>MILTDEDDPQRIKDPPVSLPTVRYPPRAVGRRPGSALPDYETSQALAYNHLNDTQSTLYKPPRRRFLNWRAALISLAIYVLLTLVIGIPIILKQNGPGSNDKYPYNSLTASSPWTNKKSGAYYTPNINNISSPTELGIYPVCNNWTVVAALEGESTMQAWVEHIVSPNSQFSFTSNASSIRDSGIVLGDLYVDVNPNQTVQDITVSIKMQTSSSSVFDRTFVCFALSDNVTDLSLYIPANLSSSDNILFNITLLFPQSPVLGPIEAFGTFLPLFYQHFGSLSNVVSFKKISIEGPTSSIAVDSLTANEAFIETSLQPIVGNFNVTDSLVLSTVLAPIDATITLYNDPNSPSPTFLGLDTGNSNLTAMVTLMAPGNGPAMRPNFIANMRTFYGTLSASLVHDPSSPPASIKLHAENGIGPSNVILDEKFQGIFQVTTKQAAAIVSQGDATSIDPWNPELQRNLVTAVNTTDRKEGWIGWGDPPGYLEQTGEVVVDSSLADVTLYFRG</sequence>